<accession>A0A4S8KIH7</accession>
<dbReference type="Proteomes" id="UP000297245">
    <property type="component" value="Unassembled WGS sequence"/>
</dbReference>
<evidence type="ECO:0000313" key="1">
    <source>
        <dbReference type="EMBL" id="THU75163.1"/>
    </source>
</evidence>
<reference evidence="1 2" key="1">
    <citation type="journal article" date="2019" name="Nat. Ecol. Evol.">
        <title>Megaphylogeny resolves global patterns of mushroom evolution.</title>
        <authorList>
            <person name="Varga T."/>
            <person name="Krizsan K."/>
            <person name="Foldi C."/>
            <person name="Dima B."/>
            <person name="Sanchez-Garcia M."/>
            <person name="Sanchez-Ramirez S."/>
            <person name="Szollosi G.J."/>
            <person name="Szarkandi J.G."/>
            <person name="Papp V."/>
            <person name="Albert L."/>
            <person name="Andreopoulos W."/>
            <person name="Angelini C."/>
            <person name="Antonin V."/>
            <person name="Barry K.W."/>
            <person name="Bougher N.L."/>
            <person name="Buchanan P."/>
            <person name="Buyck B."/>
            <person name="Bense V."/>
            <person name="Catcheside P."/>
            <person name="Chovatia M."/>
            <person name="Cooper J."/>
            <person name="Damon W."/>
            <person name="Desjardin D."/>
            <person name="Finy P."/>
            <person name="Geml J."/>
            <person name="Haridas S."/>
            <person name="Hughes K."/>
            <person name="Justo A."/>
            <person name="Karasinski D."/>
            <person name="Kautmanova I."/>
            <person name="Kiss B."/>
            <person name="Kocsube S."/>
            <person name="Kotiranta H."/>
            <person name="LaButti K.M."/>
            <person name="Lechner B.E."/>
            <person name="Liimatainen K."/>
            <person name="Lipzen A."/>
            <person name="Lukacs Z."/>
            <person name="Mihaltcheva S."/>
            <person name="Morgado L.N."/>
            <person name="Niskanen T."/>
            <person name="Noordeloos M.E."/>
            <person name="Ohm R.A."/>
            <person name="Ortiz-Santana B."/>
            <person name="Ovrebo C."/>
            <person name="Racz N."/>
            <person name="Riley R."/>
            <person name="Savchenko A."/>
            <person name="Shiryaev A."/>
            <person name="Soop K."/>
            <person name="Spirin V."/>
            <person name="Szebenyi C."/>
            <person name="Tomsovsky M."/>
            <person name="Tulloss R.E."/>
            <person name="Uehling J."/>
            <person name="Grigoriev I.V."/>
            <person name="Vagvolgyi C."/>
            <person name="Papp T."/>
            <person name="Martin F.M."/>
            <person name="Miettinen O."/>
            <person name="Hibbett D.S."/>
            <person name="Nagy L.G."/>
        </authorList>
    </citation>
    <scope>NUCLEOTIDE SEQUENCE [LARGE SCALE GENOMIC DNA]</scope>
    <source>
        <strain evidence="1 2">CBS 962.96</strain>
    </source>
</reference>
<dbReference type="AlphaFoldDB" id="A0A4S8KIH7"/>
<protein>
    <submittedName>
        <fullName evidence="1">Uncharacterized protein</fullName>
    </submittedName>
</protein>
<sequence length="61" mass="7046">MSLEKRLVAEAPTLLALIYVFKLDIHCRRMITLKSFAAEDRDQQRLPGGYYFLPFAKDGPM</sequence>
<keyword evidence="2" id="KW-1185">Reference proteome</keyword>
<organism evidence="1 2">
    <name type="scientific">Dendrothele bispora (strain CBS 962.96)</name>
    <dbReference type="NCBI Taxonomy" id="1314807"/>
    <lineage>
        <taxon>Eukaryota</taxon>
        <taxon>Fungi</taxon>
        <taxon>Dikarya</taxon>
        <taxon>Basidiomycota</taxon>
        <taxon>Agaricomycotina</taxon>
        <taxon>Agaricomycetes</taxon>
        <taxon>Agaricomycetidae</taxon>
        <taxon>Agaricales</taxon>
        <taxon>Agaricales incertae sedis</taxon>
        <taxon>Dendrothele</taxon>
    </lineage>
</organism>
<gene>
    <name evidence="1" type="ORF">K435DRAFT_881475</name>
</gene>
<name>A0A4S8KIH7_DENBC</name>
<proteinExistence type="predicted"/>
<dbReference type="EMBL" id="ML182774">
    <property type="protein sequence ID" value="THU75163.1"/>
    <property type="molecule type" value="Genomic_DNA"/>
</dbReference>
<evidence type="ECO:0000313" key="2">
    <source>
        <dbReference type="Proteomes" id="UP000297245"/>
    </source>
</evidence>